<dbReference type="PANTHER" id="PTHR15682:SF2">
    <property type="entry name" value="UNHEALTHY RIBOSOME BIOGENESIS PROTEIN 2 HOMOLOG"/>
    <property type="match status" value="1"/>
</dbReference>
<keyword evidence="3" id="KW-1185">Reference proteome</keyword>
<evidence type="ECO:0000313" key="3">
    <source>
        <dbReference type="Proteomes" id="UP000030745"/>
    </source>
</evidence>
<organism evidence="2 3">
    <name type="scientific">Saprolegnia parasitica (strain CBS 223.65)</name>
    <dbReference type="NCBI Taxonomy" id="695850"/>
    <lineage>
        <taxon>Eukaryota</taxon>
        <taxon>Sar</taxon>
        <taxon>Stramenopiles</taxon>
        <taxon>Oomycota</taxon>
        <taxon>Saprolegniomycetes</taxon>
        <taxon>Saprolegniales</taxon>
        <taxon>Saprolegniaceae</taxon>
        <taxon>Saprolegnia</taxon>
    </lineage>
</organism>
<sequence>MAPINVDDVGRLLQWKLKKQLTKLSDEAQVQIAQDLLSSSSQLDAVEAALNIPRPRLLRAVLEWAVHMATKASSDDASTAARAFDVLASALTQTSGYQLQLPLQSCTQLLQAMTIVVSASESVLPSVLCVFVHLFENTSAASFAPQFGVFKPPTDVYTTFLHTTLRTLVARPPSETARDLMLVILRVSHVLQKHQSNKKKVFLASKQSLSSFMGLRASLIAGDADYAAPIVHLLDTMVGDALFDVEHLFGYDKLHTATSVWQLSSSDAPPAKKAKLAPKTAKIAMAYQEQLFAELQAQLQPDAAHAYAAADFAAMLVAQFTSRIRSQTEKRKAPDAVTPAFAFWLELIAVSIRLPTTNDAYPIQMRVLRTLWAAMNSSEIYRVAEDNARQDQLQYLERVVSSIMGLVKADNSACIPDETTLLSSMVECSPKILQAHLPQVFALLSKKATSDVDASAECLRHLLHSYDAVRLLQDLLSALFATTNAAPLTRLFRHAALDAMLRTACNNVPAGQLESIWLFFHDALRAGMDNTATLQLVRTVFGTFLQEVQVSQHNREMFEARAKDSFEVLVRPALEHVDDAVARQLLSLAGDLLELTDKSLDMQYVLDAIFAADDMGTTLHRLASTEQNDDDPSLALHGLLKLAATRVRFLTSGGAGGDEAASMAAFVLGNCGAEWACITPFLTELGHAAPADVSSAFMETVCRQSIAAPASSSLFLDAAFYEIRPFLNVVPTVFVQLLATSVGALASSSKASARLAKLARRIATPAEHPAFLEALARVSLPASAVAATDLEATLTFLAAVPIPYIPSPATTLLLCTMLRLELLLADTTTASTAIHTWLTTYFDATTHALEAASIEALDHWLPLVLGRATLSGGTDHMLGAFGRCVAKVHPTLLHRMLSVVSARATADGMTTTVRQLLSRALQCCSIAKSKHVEAFWADAIHPRVARLVATESLTSDALDLFASILHFHELKHKTDNDVHASVGKVLAAACRHVTSGDDAAAVVASEAVLRTIAVHYKSLSKTLHFALPVFGALLGACLVASPSTTISTAVEALLDHCNDAEFALVWSTLQHELLHGDETRVTASLRATLLFLQTDKLHGHRHLLSASAKHVLASVVDLANAQYGASTHVLALQVVAQLLTKQDAFHWHASDVQLGLLVLRPLLSLAAAEALPAIDDVHQIWTSAYTVLLRVLRQHSASLPVFLPHYVLGCNALLRLVLRVGKDAKVTKELLVWASNLTRLYGYMIPHGVSFRKHMVYMLAEYFKQTDALPHDVTETLRPGIYALFDICSKYEKDQLFGTLDATGKVLLKSMDTHYKETHQYTGKV</sequence>
<dbReference type="OrthoDB" id="160374at2759"/>
<dbReference type="Pfam" id="PF10441">
    <property type="entry name" value="Urb2"/>
    <property type="match status" value="1"/>
</dbReference>
<dbReference type="EMBL" id="KK583245">
    <property type="protein sequence ID" value="KDO24165.1"/>
    <property type="molecule type" value="Genomic_DNA"/>
</dbReference>
<dbReference type="OMA" id="THRYVGK"/>
<feature type="domain" description="Nucleolar 27S pre-rRNA processing Urb2/Npa2 C-terminal" evidence="1">
    <location>
        <begin position="1130"/>
        <end position="1324"/>
    </location>
</feature>
<dbReference type="KEGG" id="spar:SPRG_10593"/>
<dbReference type="InterPro" id="IPR052609">
    <property type="entry name" value="Ribosome_Biogenesis_Reg"/>
</dbReference>
<proteinExistence type="predicted"/>
<dbReference type="SUPFAM" id="SSF48371">
    <property type="entry name" value="ARM repeat"/>
    <property type="match status" value="1"/>
</dbReference>
<dbReference type="InterPro" id="IPR018849">
    <property type="entry name" value="Urb2/Npa2_C"/>
</dbReference>
<dbReference type="InterPro" id="IPR016024">
    <property type="entry name" value="ARM-type_fold"/>
</dbReference>
<dbReference type="PANTHER" id="PTHR15682">
    <property type="entry name" value="UNHEALTHY RIBOSOME BIOGENESIS PROTEIN 2 HOMOLOG"/>
    <property type="match status" value="1"/>
</dbReference>
<reference evidence="2 3" key="1">
    <citation type="journal article" date="2013" name="PLoS Genet.">
        <title>Distinctive expansion of potential virulence genes in the genome of the oomycete fish pathogen Saprolegnia parasitica.</title>
        <authorList>
            <person name="Jiang R.H."/>
            <person name="de Bruijn I."/>
            <person name="Haas B.J."/>
            <person name="Belmonte R."/>
            <person name="Lobach L."/>
            <person name="Christie J."/>
            <person name="van den Ackerveken G."/>
            <person name="Bottin A."/>
            <person name="Bulone V."/>
            <person name="Diaz-Moreno S.M."/>
            <person name="Dumas B."/>
            <person name="Fan L."/>
            <person name="Gaulin E."/>
            <person name="Govers F."/>
            <person name="Grenville-Briggs L.J."/>
            <person name="Horner N.R."/>
            <person name="Levin J.Z."/>
            <person name="Mammella M."/>
            <person name="Meijer H.J."/>
            <person name="Morris P."/>
            <person name="Nusbaum C."/>
            <person name="Oome S."/>
            <person name="Phillips A.J."/>
            <person name="van Rooyen D."/>
            <person name="Rzeszutek E."/>
            <person name="Saraiva M."/>
            <person name="Secombes C.J."/>
            <person name="Seidl M.F."/>
            <person name="Snel B."/>
            <person name="Stassen J.H."/>
            <person name="Sykes S."/>
            <person name="Tripathy S."/>
            <person name="van den Berg H."/>
            <person name="Vega-Arreguin J.C."/>
            <person name="Wawra S."/>
            <person name="Young S.K."/>
            <person name="Zeng Q."/>
            <person name="Dieguez-Uribeondo J."/>
            <person name="Russ C."/>
            <person name="Tyler B.M."/>
            <person name="van West P."/>
        </authorList>
    </citation>
    <scope>NUCLEOTIDE SEQUENCE [LARGE SCALE GENOMIC DNA]</scope>
    <source>
        <strain evidence="2 3">CBS 223.65</strain>
    </source>
</reference>
<dbReference type="VEuPathDB" id="FungiDB:SPRG_10593"/>
<dbReference type="Proteomes" id="UP000030745">
    <property type="component" value="Unassembled WGS sequence"/>
</dbReference>
<evidence type="ECO:0000313" key="2">
    <source>
        <dbReference type="EMBL" id="KDO24165.1"/>
    </source>
</evidence>
<dbReference type="GeneID" id="24132694"/>
<accession>A0A067C4Y4</accession>
<gene>
    <name evidence="2" type="ORF">SPRG_10593</name>
</gene>
<dbReference type="RefSeq" id="XP_012205109.1">
    <property type="nucleotide sequence ID" value="XM_012349719.1"/>
</dbReference>
<dbReference type="GO" id="GO:0005730">
    <property type="term" value="C:nucleolus"/>
    <property type="evidence" value="ECO:0007669"/>
    <property type="project" value="TreeGrafter"/>
</dbReference>
<protein>
    <recommendedName>
        <fullName evidence="1">Nucleolar 27S pre-rRNA processing Urb2/Npa2 C-terminal domain-containing protein</fullName>
    </recommendedName>
</protein>
<name>A0A067C4Y4_SAPPC</name>
<evidence type="ECO:0000259" key="1">
    <source>
        <dbReference type="Pfam" id="PF10441"/>
    </source>
</evidence>
<dbReference type="GO" id="GO:0042254">
    <property type="term" value="P:ribosome biogenesis"/>
    <property type="evidence" value="ECO:0007669"/>
    <property type="project" value="TreeGrafter"/>
</dbReference>